<name>A0AAP9WIV7_LEPIR</name>
<accession>A0AAP9WIV7</accession>
<gene>
    <name evidence="1" type="ORF">Lepto782_23545</name>
</gene>
<protein>
    <submittedName>
        <fullName evidence="1">Uncharacterized protein</fullName>
    </submittedName>
</protein>
<dbReference type="Proteomes" id="UP000663124">
    <property type="component" value="Plasmid p5"/>
</dbReference>
<dbReference type="EMBL" id="CP043889">
    <property type="protein sequence ID" value="QOI45154.1"/>
    <property type="molecule type" value="Genomic_DNA"/>
</dbReference>
<dbReference type="AlphaFoldDB" id="A0AAP9WIV7"/>
<dbReference type="RefSeq" id="WP_017853864.1">
    <property type="nucleotide sequence ID" value="NZ_CP043889.1"/>
</dbReference>
<evidence type="ECO:0000313" key="2">
    <source>
        <dbReference type="Proteomes" id="UP000663124"/>
    </source>
</evidence>
<organism evidence="1 2">
    <name type="scientific">Leptospira interrogans serovar Canicola</name>
    <dbReference type="NCBI Taxonomy" id="211880"/>
    <lineage>
        <taxon>Bacteria</taxon>
        <taxon>Pseudomonadati</taxon>
        <taxon>Spirochaetota</taxon>
        <taxon>Spirochaetia</taxon>
        <taxon>Leptospirales</taxon>
        <taxon>Leptospiraceae</taxon>
        <taxon>Leptospira</taxon>
    </lineage>
</organism>
<evidence type="ECO:0000313" key="1">
    <source>
        <dbReference type="EMBL" id="QOI45154.1"/>
    </source>
</evidence>
<sequence>MLEFSNVKPKEYIDPVTGEAVTLRLLHRITIPSDIRIVNSNGRDLDLIALEEKGSYEELMNLCEANATYLSENRFDITKMNEAIIPL</sequence>
<keyword evidence="1" id="KW-0614">Plasmid</keyword>
<proteinExistence type="predicted"/>
<geneLocation type="plasmid" evidence="1 2">
    <name>p5</name>
</geneLocation>
<reference evidence="1" key="1">
    <citation type="submission" date="2019-09" db="EMBL/GenBank/DDBJ databases">
        <title>Comparative Genomics of Leptospira interrogans Reveals Genome Plasticity - A Common Adaptive Strategy for Survival in Various Hosts.</title>
        <authorList>
            <person name="Ramli S.R."/>
            <person name="Bunk B."/>
            <person name="Goris M."/>
            <person name="Bhuju S."/>
            <person name="Jarek M."/>
            <person name="Sproer C."/>
            <person name="Mustakim S."/>
            <person name="Strommenger B."/>
            <person name="Pessler F."/>
        </authorList>
    </citation>
    <scope>NUCLEOTIDE SEQUENCE</scope>
    <source>
        <strain evidence="1">782</strain>
        <plasmid evidence="1">p5</plasmid>
    </source>
</reference>